<evidence type="ECO:0000313" key="2">
    <source>
        <dbReference type="Proteomes" id="UP000440224"/>
    </source>
</evidence>
<dbReference type="RefSeq" id="WP_153817598.1">
    <property type="nucleotide sequence ID" value="NZ_WJIE01000001.1"/>
</dbReference>
<proteinExistence type="predicted"/>
<dbReference type="AlphaFoldDB" id="A0A6N7PF84"/>
<reference evidence="1 2" key="1">
    <citation type="submission" date="2019-10" db="EMBL/GenBank/DDBJ databases">
        <title>A soil myxobacterium in the family Polyangiaceae.</title>
        <authorList>
            <person name="Li Y."/>
            <person name="Wang J."/>
        </authorList>
    </citation>
    <scope>NUCLEOTIDE SEQUENCE [LARGE SCALE GENOMIC DNA]</scope>
    <source>
        <strain evidence="1 2">DSM 14734</strain>
    </source>
</reference>
<organism evidence="1 2">
    <name type="scientific">Polyangium spumosum</name>
    <dbReference type="NCBI Taxonomy" id="889282"/>
    <lineage>
        <taxon>Bacteria</taxon>
        <taxon>Pseudomonadati</taxon>
        <taxon>Myxococcota</taxon>
        <taxon>Polyangia</taxon>
        <taxon>Polyangiales</taxon>
        <taxon>Polyangiaceae</taxon>
        <taxon>Polyangium</taxon>
    </lineage>
</organism>
<protein>
    <submittedName>
        <fullName evidence="1">Uncharacterized protein</fullName>
    </submittedName>
</protein>
<comment type="caution">
    <text evidence="1">The sequence shown here is derived from an EMBL/GenBank/DDBJ whole genome shotgun (WGS) entry which is preliminary data.</text>
</comment>
<evidence type="ECO:0000313" key="1">
    <source>
        <dbReference type="EMBL" id="MRG90713.1"/>
    </source>
</evidence>
<gene>
    <name evidence="1" type="ORF">GF068_02060</name>
</gene>
<name>A0A6N7PF84_9BACT</name>
<dbReference type="EMBL" id="WJIE01000001">
    <property type="protein sequence ID" value="MRG90713.1"/>
    <property type="molecule type" value="Genomic_DNA"/>
</dbReference>
<keyword evidence="2" id="KW-1185">Reference proteome</keyword>
<dbReference type="Proteomes" id="UP000440224">
    <property type="component" value="Unassembled WGS sequence"/>
</dbReference>
<accession>A0A6N7PF84</accession>
<sequence length="89" mass="9998">MNPVPLLLIASLILGLGAGCRTRPTKKNRYEGLDGGYVMRPECDLPSDACFEKCYKRKASVTCFGCCRDRRFLCDTQQPHSFESCDNTQ</sequence>